<keyword evidence="1" id="KW-0812">Transmembrane</keyword>
<dbReference type="KEGG" id="tbg:TbgDal_XI3580"/>
<evidence type="ECO:0000313" key="3">
    <source>
        <dbReference type="Proteomes" id="UP000002316"/>
    </source>
</evidence>
<keyword evidence="1" id="KW-0472">Membrane</keyword>
<dbReference type="GeneID" id="23867339"/>
<evidence type="ECO:0000313" key="2">
    <source>
        <dbReference type="EMBL" id="CBH17240.1"/>
    </source>
</evidence>
<dbReference type="PROSITE" id="PS51257">
    <property type="entry name" value="PROKAR_LIPOPROTEIN"/>
    <property type="match status" value="1"/>
</dbReference>
<accession>D0A6D9</accession>
<gene>
    <name evidence="2" type="ORF">TbgDal_XI3580</name>
</gene>
<name>D0A6D9_TRYB9</name>
<keyword evidence="1" id="KW-1133">Transmembrane helix</keyword>
<evidence type="ECO:0000256" key="1">
    <source>
        <dbReference type="SAM" id="Phobius"/>
    </source>
</evidence>
<dbReference type="AlphaFoldDB" id="D0A6D9"/>
<organism evidence="2 3">
    <name type="scientific">Trypanosoma brucei gambiense (strain MHOM/CI/86/DAL972)</name>
    <dbReference type="NCBI Taxonomy" id="679716"/>
    <lineage>
        <taxon>Eukaryota</taxon>
        <taxon>Discoba</taxon>
        <taxon>Euglenozoa</taxon>
        <taxon>Kinetoplastea</taxon>
        <taxon>Metakinetoplastina</taxon>
        <taxon>Trypanosomatida</taxon>
        <taxon>Trypanosomatidae</taxon>
        <taxon>Trypanosoma</taxon>
    </lineage>
</organism>
<dbReference type="EMBL" id="FN554974">
    <property type="protein sequence ID" value="CBH17240.1"/>
    <property type="molecule type" value="Genomic_DNA"/>
</dbReference>
<proteinExistence type="predicted"/>
<feature type="transmembrane region" description="Helical" evidence="1">
    <location>
        <begin position="79"/>
        <end position="102"/>
    </location>
</feature>
<protein>
    <submittedName>
        <fullName evidence="2">Uncharacterized protein</fullName>
    </submittedName>
</protein>
<reference evidence="3" key="1">
    <citation type="journal article" date="2010" name="PLoS Negl. Trop. Dis.">
        <title>The genome sequence of Trypanosoma brucei gambiense, causative agent of chronic human african trypanosomiasis.</title>
        <authorList>
            <person name="Jackson A.P."/>
            <person name="Sanders M."/>
            <person name="Berry A."/>
            <person name="McQuillan J."/>
            <person name="Aslett M.A."/>
            <person name="Quail M.A."/>
            <person name="Chukualim B."/>
            <person name="Capewell P."/>
            <person name="MacLeod A."/>
            <person name="Melville S.E."/>
            <person name="Gibson W."/>
            <person name="Barry J.D."/>
            <person name="Berriman M."/>
            <person name="Hertz-Fowler C."/>
        </authorList>
    </citation>
    <scope>NUCLEOTIDE SEQUENCE [LARGE SCALE GENOMIC DNA]</scope>
    <source>
        <strain evidence="3">MHOM/CI/86/DAL972</strain>
    </source>
</reference>
<feature type="transmembrane region" description="Helical" evidence="1">
    <location>
        <begin position="39"/>
        <end position="58"/>
    </location>
</feature>
<dbReference type="Proteomes" id="UP000002316">
    <property type="component" value="Chromosome 11"/>
</dbReference>
<sequence>MLRWSPEEIWDNMRHKLSGYHNSFCVLFFLSCLPLHEHWTTYAFCLTFMILYAFFLFLKCEAGVRYFCFRRVLRLSLVRIAHTVLDFIGTYICFKIPFLLFICFDSTVDRDGCFPVLLGSPR</sequence>
<dbReference type="RefSeq" id="XP_011779504.1">
    <property type="nucleotide sequence ID" value="XM_011781202.1"/>
</dbReference>